<evidence type="ECO:0000256" key="1">
    <source>
        <dbReference type="SAM" id="MobiDB-lite"/>
    </source>
</evidence>
<protein>
    <submittedName>
        <fullName evidence="2">Uncharacterized protein</fullName>
    </submittedName>
</protein>
<proteinExistence type="predicted"/>
<reference evidence="2 3" key="1">
    <citation type="submission" date="2016-02" db="EMBL/GenBank/DDBJ databases">
        <title>Genome analysis of coral dinoflagellate symbionts highlights evolutionary adaptations to a symbiotic lifestyle.</title>
        <authorList>
            <person name="Aranda M."/>
            <person name="Li Y."/>
            <person name="Liew Y.J."/>
            <person name="Baumgarten S."/>
            <person name="Simakov O."/>
            <person name="Wilson M."/>
            <person name="Piel J."/>
            <person name="Ashoor H."/>
            <person name="Bougouffa S."/>
            <person name="Bajic V.B."/>
            <person name="Ryu T."/>
            <person name="Ravasi T."/>
            <person name="Bayer T."/>
            <person name="Micklem G."/>
            <person name="Kim H."/>
            <person name="Bhak J."/>
            <person name="Lajeunesse T.C."/>
            <person name="Voolstra C.R."/>
        </authorList>
    </citation>
    <scope>NUCLEOTIDE SEQUENCE [LARGE SCALE GENOMIC DNA]</scope>
    <source>
        <strain evidence="2 3">CCMP2467</strain>
    </source>
</reference>
<sequence>MSAIDSEAVFLSKCSQLGLPEPARQALKRKGWATFGTFAFCVPGEPGRISQDAFKADVADPILGTDGDEHVAKLRRLHFESYALTAAELKRTAEASESDQPRKVPAAEMAARYDVLQSRVKPLRLVDRLEPSHALVNLAAQMLEDQRVRYVEWARCTSRAQEINCVKEDQALKLLQSGKQGSVRLVEQATKITADTRSDLQLMQALRRRGVAYELAALMTFEKHEELIDTLFLEYQREPLSGFHAVSVDQLQAADREVHVRMAELTRSGLVPGADGTLPLDGPVTRVLASSQIQWMLMPRPKGSGSGHGGAVATGNPEKPGKPPKKPPPKKVDPTKASDKDQKADPPGPPNAGGKGGKQRKTRFVMPRALIGGVPRDDSGNNICFDHNLGKCANAAGACPKGAHVCCYPSCFDASHVFSYHKASPQREVRAPWAWHPNFPLPQVNTNIPLQGLGPPAVRRVMTIVIQDRPSFLEIFCGTAGLSAAARKIGFRVLGVDHGSVRRASAPVIDLDLRDKECQQRLWPEIRRAHAIWLAPPCGTSSAARGIPLPGSKSGPRPLRTRKYPDGVPHLVDRDAARVASANALYSFSAQVFNYCQAHDIPCVVENPVSSLMWRTSWFAPLVRQKRVHWHELHACMYGSGRKKRTGLLATVLLPGMLRKCDASHGHRPWGLVRSPTHVGFATAEETAYPTEFCRAAARDLQLIMRAKGFACDDLHATDTAAAAAHAQKQARKGRGQVGPPEYRECVLVRVPLEATLPEKVPAKPPVYLDQIPQDSKLLWHRVFMDGGKEVREAEYGVYHTPQEFVQEASKVLHPFDSAVTIDGPNLRAIAYILEHGVKTVEQKRLAILEHYRALAKSLEPAERKLKASMDPQVRKVMGTKRLLLFRQMMQDAGVQDEHLFEDMVNGFRLTGTLPPSGLFPPKYKPATVSVDELRRTSEWTKHLIEGACRKASQDPEVARAVWKESLDQVERGWLAGPYSWEQMEAKYGGQWVASKRFGVSQGDKVRAVDDLSQFQVNASVTETEKIQLEGLDDIVALARFHLGATVHGTKSFRLPMANGGVYCGRLHSDFRDGRARLLRGRALDLRSAYKQLARHPKDDWASVLGVLDTDSDRVVYFESLALPFGASSAVTGFNRAARALRIIMSRLFYLVNTSFFDDYCQLEIEALTGSADKTALELLSLLGWEVSSGEKLKPFDAQFTMLGAVVSFDEAQRGLIRVRNKPGRVDDILGLFNRLREDPVANARILPSLKGKLLFASSHVFGRCAQVATQMINHAERQAGARVTQQVLDAVQGAVDMLKASGDRQVNLWSEQPPIMLFTDGACEEEGSMVTHGAVIIDPASNTREFLGGHVPKELVAAWRSSGRTQLIFFTEIFPVLVARRTWAKLLRNRRVLVFVDNEAAKSALIRNYSPLVDATAMLSEVASWDMFLGCFPWYCRVPSKSNVADAASRLAFGEYEESFRKIEPMY</sequence>
<accession>A0A1Q9CDY7</accession>
<dbReference type="InterPro" id="IPR029063">
    <property type="entry name" value="SAM-dependent_MTases_sf"/>
</dbReference>
<evidence type="ECO:0000313" key="2">
    <source>
        <dbReference type="EMBL" id="OLP81163.1"/>
    </source>
</evidence>
<evidence type="ECO:0000313" key="3">
    <source>
        <dbReference type="Proteomes" id="UP000186817"/>
    </source>
</evidence>
<feature type="compositionally biased region" description="Basic and acidic residues" evidence="1">
    <location>
        <begin position="330"/>
        <end position="344"/>
    </location>
</feature>
<comment type="caution">
    <text evidence="2">The sequence shown here is derived from an EMBL/GenBank/DDBJ whole genome shotgun (WGS) entry which is preliminary data.</text>
</comment>
<dbReference type="EMBL" id="LSRX01001306">
    <property type="protein sequence ID" value="OLP81163.1"/>
    <property type="molecule type" value="Genomic_DNA"/>
</dbReference>
<organism evidence="2 3">
    <name type="scientific">Symbiodinium microadriaticum</name>
    <name type="common">Dinoflagellate</name>
    <name type="synonym">Zooxanthella microadriatica</name>
    <dbReference type="NCBI Taxonomy" id="2951"/>
    <lineage>
        <taxon>Eukaryota</taxon>
        <taxon>Sar</taxon>
        <taxon>Alveolata</taxon>
        <taxon>Dinophyceae</taxon>
        <taxon>Suessiales</taxon>
        <taxon>Symbiodiniaceae</taxon>
        <taxon>Symbiodinium</taxon>
    </lineage>
</organism>
<dbReference type="OrthoDB" id="430412at2759"/>
<keyword evidence="3" id="KW-1185">Reference proteome</keyword>
<dbReference type="Proteomes" id="UP000186817">
    <property type="component" value="Unassembled WGS sequence"/>
</dbReference>
<dbReference type="InterPro" id="IPR052055">
    <property type="entry name" value="Hepadnavirus_pol/RT"/>
</dbReference>
<gene>
    <name evidence="2" type="ORF">AK812_SmicGene38326</name>
</gene>
<name>A0A1Q9CDY7_SYMMI</name>
<feature type="region of interest" description="Disordered" evidence="1">
    <location>
        <begin position="298"/>
        <end position="363"/>
    </location>
</feature>
<dbReference type="PANTHER" id="PTHR33050">
    <property type="entry name" value="REVERSE TRANSCRIPTASE DOMAIN-CONTAINING PROTEIN"/>
    <property type="match status" value="1"/>
</dbReference>
<dbReference type="SUPFAM" id="SSF53335">
    <property type="entry name" value="S-adenosyl-L-methionine-dependent methyltransferases"/>
    <property type="match status" value="1"/>
</dbReference>
<dbReference type="PANTHER" id="PTHR33050:SF7">
    <property type="entry name" value="RIBONUCLEASE H"/>
    <property type="match status" value="1"/>
</dbReference>